<proteinExistence type="predicted"/>
<keyword evidence="3" id="KW-1185">Reference proteome</keyword>
<dbReference type="Proteomes" id="UP001151582">
    <property type="component" value="Unassembled WGS sequence"/>
</dbReference>
<evidence type="ECO:0000256" key="1">
    <source>
        <dbReference type="SAM" id="MobiDB-lite"/>
    </source>
</evidence>
<dbReference type="EMBL" id="JANBQB010001513">
    <property type="protein sequence ID" value="KAJ1971086.1"/>
    <property type="molecule type" value="Genomic_DNA"/>
</dbReference>
<feature type="compositionally biased region" description="Polar residues" evidence="1">
    <location>
        <begin position="219"/>
        <end position="231"/>
    </location>
</feature>
<protein>
    <submittedName>
        <fullName evidence="2">Uncharacterized protein</fullName>
    </submittedName>
</protein>
<sequence length="367" mass="40369">MQLIAQRDSALPDTTMATTSPTTSSRRRRRDSKFDPTPAPLVHGDWHDFHECPQKSQAYLVVQRVERAVAKAEARTANLSAARMNQQPLSMSMSIESSMYSMSSFGGGSPALGVTATGDAPWVDRIVACSPSAAQIFQTPESELVNQPADNFVQPVEPPTNGARNETEPPTPPESYHPGRIILAQGFQGLNLDRVEDPGRHPRDSQYGRSNSTRRTHWRTSATHRSASQRQLGSKSLASSLGSVNRSLVLAVCCHTATADQIAYWTGRPVHEWQRSTPSRAETAFRPTPRSLVKWGERTIPSDSPYRFSSDPLLATAGSSDSAIVSKLPTEFPEFVPQYQIWFLEDITTFHMLSALGPPANARWASL</sequence>
<dbReference type="AlphaFoldDB" id="A0A9W8EAC5"/>
<feature type="region of interest" description="Disordered" evidence="1">
    <location>
        <begin position="1"/>
        <end position="39"/>
    </location>
</feature>
<gene>
    <name evidence="2" type="ORF">H4R34_005854</name>
</gene>
<comment type="caution">
    <text evidence="2">The sequence shown here is derived from an EMBL/GenBank/DDBJ whole genome shotgun (WGS) entry which is preliminary data.</text>
</comment>
<feature type="non-terminal residue" evidence="2">
    <location>
        <position position="367"/>
    </location>
</feature>
<feature type="region of interest" description="Disordered" evidence="1">
    <location>
        <begin position="192"/>
        <end position="234"/>
    </location>
</feature>
<name>A0A9W8EAC5_9FUNG</name>
<organism evidence="2 3">
    <name type="scientific">Dimargaris verticillata</name>
    <dbReference type="NCBI Taxonomy" id="2761393"/>
    <lineage>
        <taxon>Eukaryota</taxon>
        <taxon>Fungi</taxon>
        <taxon>Fungi incertae sedis</taxon>
        <taxon>Zoopagomycota</taxon>
        <taxon>Kickxellomycotina</taxon>
        <taxon>Dimargaritomycetes</taxon>
        <taxon>Dimargaritales</taxon>
        <taxon>Dimargaritaceae</taxon>
        <taxon>Dimargaris</taxon>
    </lineage>
</organism>
<feature type="compositionally biased region" description="Basic and acidic residues" evidence="1">
    <location>
        <begin position="193"/>
        <end position="206"/>
    </location>
</feature>
<reference evidence="2" key="1">
    <citation type="submission" date="2022-07" db="EMBL/GenBank/DDBJ databases">
        <title>Phylogenomic reconstructions and comparative analyses of Kickxellomycotina fungi.</title>
        <authorList>
            <person name="Reynolds N.K."/>
            <person name="Stajich J.E."/>
            <person name="Barry K."/>
            <person name="Grigoriev I.V."/>
            <person name="Crous P."/>
            <person name="Smith M.E."/>
        </authorList>
    </citation>
    <scope>NUCLEOTIDE SEQUENCE</scope>
    <source>
        <strain evidence="2">RSA 567</strain>
    </source>
</reference>
<feature type="region of interest" description="Disordered" evidence="1">
    <location>
        <begin position="151"/>
        <end position="179"/>
    </location>
</feature>
<evidence type="ECO:0000313" key="2">
    <source>
        <dbReference type="EMBL" id="KAJ1971086.1"/>
    </source>
</evidence>
<evidence type="ECO:0000313" key="3">
    <source>
        <dbReference type="Proteomes" id="UP001151582"/>
    </source>
</evidence>
<accession>A0A9W8EAC5</accession>
<feature type="compositionally biased region" description="Low complexity" evidence="1">
    <location>
        <begin position="12"/>
        <end position="24"/>
    </location>
</feature>